<dbReference type="Proteomes" id="UP000076632">
    <property type="component" value="Unassembled WGS sequence"/>
</dbReference>
<sequence length="574" mass="64231">MLLLNLPAELLEHILYFLAPDAFYLILFVCRHLRHLASGSQPLLLHQLSRISPFKSPLLQGSNDRDALFATFQALARHHLLGVDVLAQPQILAITERLNVSETLFLSSGSSLKTAICLKGTAEVYLYELRSSHTPKFLGGMKYENGLIDRAPYGDPDGSYDLKGARWEVTRMAFANNPASKSKHHSNSSDLLCVLYEKTQPFNPKSHKRYSPFDQGHREAVKHYRLVAYDITLCRSSTDSEYQGTIRWERNISMRDGHEPLALAISRRGIAAISWRYLWRAQISRVFLYTLTDPSEGPEELRAHPGLIPPGLTARLEFVMDSSRLNLYPQRFPIFESFCGACKPADIQRGFCTLTMNALAGEFDLQVGMPFAGIHKHSVSTGSGSGTIGGTIGGGLCRDLCLMLGFKWTARGPAAFLVRGVRSTTSSNPAVPPEAHQVNLNRPGDEWNFRPVSRLRKFVQGSSSLGTIMITSPQGTRIAMSYWAAQRSCVLIWTLTPQDILQVVTKPPVSNCPYPDFIPLDPVLLRVDAAVHRLHFHDEYSLWAASDRGLVYWDLKPDLFSPKPLRQMAIRSRN</sequence>
<dbReference type="InterPro" id="IPR001810">
    <property type="entry name" value="F-box_dom"/>
</dbReference>
<name>A0A165GX15_XYLHT</name>
<reference evidence="2 3" key="1">
    <citation type="journal article" date="2016" name="Fungal Biol.">
        <title>The genome of Xylona heveae provides a window into fungal endophytism.</title>
        <authorList>
            <person name="Gazis R."/>
            <person name="Kuo A."/>
            <person name="Riley R."/>
            <person name="LaButti K."/>
            <person name="Lipzen A."/>
            <person name="Lin J."/>
            <person name="Amirebrahimi M."/>
            <person name="Hesse C.N."/>
            <person name="Spatafora J.W."/>
            <person name="Henrissat B."/>
            <person name="Hainaut M."/>
            <person name="Grigoriev I.V."/>
            <person name="Hibbett D.S."/>
        </authorList>
    </citation>
    <scope>NUCLEOTIDE SEQUENCE [LARGE SCALE GENOMIC DNA]</scope>
    <source>
        <strain evidence="2 3">TC161</strain>
    </source>
</reference>
<organism evidence="2 3">
    <name type="scientific">Xylona heveae (strain CBS 132557 / TC161)</name>
    <dbReference type="NCBI Taxonomy" id="1328760"/>
    <lineage>
        <taxon>Eukaryota</taxon>
        <taxon>Fungi</taxon>
        <taxon>Dikarya</taxon>
        <taxon>Ascomycota</taxon>
        <taxon>Pezizomycotina</taxon>
        <taxon>Xylonomycetes</taxon>
        <taxon>Xylonales</taxon>
        <taxon>Xylonaceae</taxon>
        <taxon>Xylona</taxon>
    </lineage>
</organism>
<dbReference type="AlphaFoldDB" id="A0A165GX15"/>
<dbReference type="OrthoDB" id="6058203at2759"/>
<feature type="domain" description="F-box" evidence="1">
    <location>
        <begin position="1"/>
        <end position="48"/>
    </location>
</feature>
<dbReference type="RefSeq" id="XP_018188264.1">
    <property type="nucleotide sequence ID" value="XM_018329113.1"/>
</dbReference>
<dbReference type="InParanoid" id="A0A165GX15"/>
<evidence type="ECO:0000313" key="3">
    <source>
        <dbReference type="Proteomes" id="UP000076632"/>
    </source>
</evidence>
<evidence type="ECO:0000259" key="1">
    <source>
        <dbReference type="PROSITE" id="PS50181"/>
    </source>
</evidence>
<dbReference type="GeneID" id="28894250"/>
<dbReference type="EMBL" id="KV407458">
    <property type="protein sequence ID" value="KZF22709.1"/>
    <property type="molecule type" value="Genomic_DNA"/>
</dbReference>
<proteinExistence type="predicted"/>
<dbReference type="SUPFAM" id="SSF81383">
    <property type="entry name" value="F-box domain"/>
    <property type="match status" value="1"/>
</dbReference>
<dbReference type="PROSITE" id="PS50181">
    <property type="entry name" value="FBOX"/>
    <property type="match status" value="1"/>
</dbReference>
<gene>
    <name evidence="2" type="ORF">L228DRAFT_134334</name>
</gene>
<keyword evidence="3" id="KW-1185">Reference proteome</keyword>
<dbReference type="STRING" id="1328760.A0A165GX15"/>
<protein>
    <recommendedName>
        <fullName evidence="1">F-box domain-containing protein</fullName>
    </recommendedName>
</protein>
<dbReference type="InterPro" id="IPR036047">
    <property type="entry name" value="F-box-like_dom_sf"/>
</dbReference>
<evidence type="ECO:0000313" key="2">
    <source>
        <dbReference type="EMBL" id="KZF22709.1"/>
    </source>
</evidence>
<accession>A0A165GX15</accession>